<feature type="transmembrane region" description="Helical" evidence="1">
    <location>
        <begin position="92"/>
        <end position="125"/>
    </location>
</feature>
<name>A0A930GVT0_9FIRM</name>
<dbReference type="Pfam" id="PF16316">
    <property type="entry name" value="DUF4956"/>
    <property type="match status" value="1"/>
</dbReference>
<dbReference type="InterPro" id="IPR032531">
    <property type="entry name" value="DUF4956"/>
</dbReference>
<protein>
    <submittedName>
        <fullName evidence="2">DUF4956 domain-containing protein</fullName>
    </submittedName>
</protein>
<proteinExistence type="predicted"/>
<keyword evidence="1" id="KW-0812">Transmembrane</keyword>
<organism evidence="2 3">
    <name type="scientific">Oribacterium sinus</name>
    <dbReference type="NCBI Taxonomy" id="237576"/>
    <lineage>
        <taxon>Bacteria</taxon>
        <taxon>Bacillati</taxon>
        <taxon>Bacillota</taxon>
        <taxon>Clostridia</taxon>
        <taxon>Lachnospirales</taxon>
        <taxon>Lachnospiraceae</taxon>
        <taxon>Oribacterium</taxon>
    </lineage>
</organism>
<evidence type="ECO:0000313" key="2">
    <source>
        <dbReference type="EMBL" id="MBF1272519.1"/>
    </source>
</evidence>
<keyword evidence="1" id="KW-0472">Membrane</keyword>
<dbReference type="Proteomes" id="UP000775770">
    <property type="component" value="Unassembled WGS sequence"/>
</dbReference>
<reference evidence="2" key="1">
    <citation type="submission" date="2020-04" db="EMBL/GenBank/DDBJ databases">
        <title>Deep metagenomics examines the oral microbiome during advanced dental caries in children, revealing novel taxa and co-occurrences with host molecules.</title>
        <authorList>
            <person name="Baker J.L."/>
            <person name="Morton J.T."/>
            <person name="Dinis M."/>
            <person name="Alvarez R."/>
            <person name="Tran N.C."/>
            <person name="Knight R."/>
            <person name="Edlund A."/>
        </authorList>
    </citation>
    <scope>NUCLEOTIDE SEQUENCE</scope>
    <source>
        <strain evidence="2">JCVI_38_bin.19</strain>
    </source>
</reference>
<sequence>MLESIFTGSLSPEVFLICLGASIVYGLVIAFCHSFKNKSSSNLFVALALLPAMVQTVIMLVNGNVGTGVAVAGAFSLVRFRSAPGNAKEITAIFLAMAVGLACVIGYIALGGILAVSLSLLSILFQNSIFQNWGKKDRYLKITMQENLDYEEVFQDILKEYTEVSDLLQVKTVNLGSLFELQYKVQLKSDKKEKDFLDALRVRNGNLELYLARSMDERASL</sequence>
<evidence type="ECO:0000256" key="1">
    <source>
        <dbReference type="SAM" id="Phobius"/>
    </source>
</evidence>
<comment type="caution">
    <text evidence="2">The sequence shown here is derived from an EMBL/GenBank/DDBJ whole genome shotgun (WGS) entry which is preliminary data.</text>
</comment>
<gene>
    <name evidence="2" type="ORF">HXM90_03740</name>
</gene>
<feature type="transmembrane region" description="Helical" evidence="1">
    <location>
        <begin position="44"/>
        <end position="72"/>
    </location>
</feature>
<keyword evidence="1" id="KW-1133">Transmembrane helix</keyword>
<dbReference type="AlphaFoldDB" id="A0A930GVT0"/>
<dbReference type="RefSeq" id="WP_304070748.1">
    <property type="nucleotide sequence ID" value="NZ_JABZRA010000035.1"/>
</dbReference>
<accession>A0A930GVT0</accession>
<feature type="transmembrane region" description="Helical" evidence="1">
    <location>
        <begin position="14"/>
        <end position="32"/>
    </location>
</feature>
<dbReference type="EMBL" id="JABZRA010000035">
    <property type="protein sequence ID" value="MBF1272519.1"/>
    <property type="molecule type" value="Genomic_DNA"/>
</dbReference>
<evidence type="ECO:0000313" key="3">
    <source>
        <dbReference type="Proteomes" id="UP000775770"/>
    </source>
</evidence>